<sequence>MAGIPVVFARTHDHMNDEMYTSNNTFASYKSNDTDIEYKTNVTTLCLEKAKWVAHQSADESSRTALVTTILLIMCSVLVVVSAFHLAGKHAGGPLSRTQRLLTVIGVTILFACAALCFTIKVLSAMHLRYCQIPANVEDYKGHWIATGIVLRPVLLLALAEWLSVVVNVGIHGQPETELPFSLRLAIAFGLVVSILVALPFATFSLFLPPALPPAAVSEGEQHQMASRATSAPTEPPPSVSESNNGGLHLAASSAPAQSRDLEANIEPPLPPYSRAESFAPALGSLIARMRSFPPTYQEAVGRTRTGTNTYKEG</sequence>
<name>A0ACC3MLP7_9PEZI</name>
<reference evidence="1" key="1">
    <citation type="submission" date="2023-07" db="EMBL/GenBank/DDBJ databases">
        <title>Black Yeasts Isolated from many extreme environments.</title>
        <authorList>
            <person name="Coleine C."/>
            <person name="Stajich J.E."/>
            <person name="Selbmann L."/>
        </authorList>
    </citation>
    <scope>NUCLEOTIDE SEQUENCE</scope>
    <source>
        <strain evidence="1">CCFEE 5714</strain>
    </source>
</reference>
<accession>A0ACC3MLP7</accession>
<organism evidence="1 2">
    <name type="scientific">Vermiconidia calcicola</name>
    <dbReference type="NCBI Taxonomy" id="1690605"/>
    <lineage>
        <taxon>Eukaryota</taxon>
        <taxon>Fungi</taxon>
        <taxon>Dikarya</taxon>
        <taxon>Ascomycota</taxon>
        <taxon>Pezizomycotina</taxon>
        <taxon>Dothideomycetes</taxon>
        <taxon>Dothideomycetidae</taxon>
        <taxon>Mycosphaerellales</taxon>
        <taxon>Extremaceae</taxon>
        <taxon>Vermiconidia</taxon>
    </lineage>
</organism>
<gene>
    <name evidence="1" type="ORF">LTR37_017277</name>
</gene>
<protein>
    <submittedName>
        <fullName evidence="1">Uncharacterized protein</fullName>
    </submittedName>
</protein>
<dbReference type="Proteomes" id="UP001281147">
    <property type="component" value="Unassembled WGS sequence"/>
</dbReference>
<keyword evidence="2" id="KW-1185">Reference proteome</keyword>
<evidence type="ECO:0000313" key="2">
    <source>
        <dbReference type="Proteomes" id="UP001281147"/>
    </source>
</evidence>
<dbReference type="EMBL" id="JAUTXU010000220">
    <property type="protein sequence ID" value="KAK3697812.1"/>
    <property type="molecule type" value="Genomic_DNA"/>
</dbReference>
<evidence type="ECO:0000313" key="1">
    <source>
        <dbReference type="EMBL" id="KAK3697812.1"/>
    </source>
</evidence>
<comment type="caution">
    <text evidence="1">The sequence shown here is derived from an EMBL/GenBank/DDBJ whole genome shotgun (WGS) entry which is preliminary data.</text>
</comment>
<proteinExistence type="predicted"/>